<keyword evidence="10" id="KW-1185">Reference proteome</keyword>
<keyword evidence="2 7" id="KW-0285">Flavoprotein</keyword>
<name>A0A2P5I7U7_DIAHE</name>
<comment type="similarity">
    <text evidence="5">Belongs to the FMN-dependent alpha-hydroxy acid dehydrogenase family.</text>
</comment>
<feature type="binding site" evidence="7">
    <location>
        <position position="192"/>
    </location>
    <ligand>
        <name>FMN</name>
        <dbReference type="ChEBI" id="CHEBI:58210"/>
    </ligand>
</feature>
<dbReference type="Gene3D" id="3.20.20.70">
    <property type="entry name" value="Aldolase class I"/>
    <property type="match status" value="1"/>
</dbReference>
<dbReference type="SUPFAM" id="SSF51395">
    <property type="entry name" value="FMN-linked oxidoreductases"/>
    <property type="match status" value="1"/>
</dbReference>
<dbReference type="OrthoDB" id="25826at2759"/>
<feature type="binding site" evidence="7">
    <location>
        <position position="56"/>
    </location>
    <ligand>
        <name>glyoxylate</name>
        <dbReference type="ChEBI" id="CHEBI:36655"/>
    </ligand>
</feature>
<dbReference type="PANTHER" id="PTHR10578">
    <property type="entry name" value="S -2-HYDROXY-ACID OXIDASE-RELATED"/>
    <property type="match status" value="1"/>
</dbReference>
<evidence type="ECO:0000313" key="10">
    <source>
        <dbReference type="Proteomes" id="UP000094444"/>
    </source>
</evidence>
<comment type="caution">
    <text evidence="9">The sequence shown here is derived from an EMBL/GenBank/DDBJ whole genome shotgun (WGS) entry which is preliminary data.</text>
</comment>
<dbReference type="FunFam" id="3.20.20.70:FF:000029">
    <property type="entry name" value="L-lactate dehydrogenase"/>
    <property type="match status" value="1"/>
</dbReference>
<dbReference type="STRING" id="158607.A0A2P5I7U7"/>
<evidence type="ECO:0000259" key="8">
    <source>
        <dbReference type="PROSITE" id="PS51349"/>
    </source>
</evidence>
<keyword evidence="3 7" id="KW-0288">FMN</keyword>
<evidence type="ECO:0000256" key="3">
    <source>
        <dbReference type="ARBA" id="ARBA00022643"/>
    </source>
</evidence>
<dbReference type="InterPro" id="IPR012133">
    <property type="entry name" value="Alpha-hydoxy_acid_DH_FMN"/>
</dbReference>
<dbReference type="Proteomes" id="UP000094444">
    <property type="component" value="Unassembled WGS sequence"/>
</dbReference>
<dbReference type="CDD" id="cd03332">
    <property type="entry name" value="LMO_FMN"/>
    <property type="match status" value="1"/>
</dbReference>
<feature type="binding site" evidence="7">
    <location>
        <position position="166"/>
    </location>
    <ligand>
        <name>glyoxylate</name>
        <dbReference type="ChEBI" id="CHEBI:36655"/>
    </ligand>
</feature>
<feature type="domain" description="FMN hydroxy acid dehydrogenase" evidence="8">
    <location>
        <begin position="30"/>
        <end position="409"/>
    </location>
</feature>
<dbReference type="EMBL" id="MAVT02000175">
    <property type="protein sequence ID" value="POS78584.1"/>
    <property type="molecule type" value="Genomic_DNA"/>
</dbReference>
<accession>A0A2P5I7U7</accession>
<dbReference type="PROSITE" id="PS51349">
    <property type="entry name" value="FMN_HYDROXY_ACID_DH_2"/>
    <property type="match status" value="1"/>
</dbReference>
<feature type="active site" description="Proton acceptor" evidence="6">
    <location>
        <position position="304"/>
    </location>
</feature>
<feature type="binding site" evidence="7">
    <location>
        <begin position="109"/>
        <end position="111"/>
    </location>
    <ligand>
        <name>FMN</name>
        <dbReference type="ChEBI" id="CHEBI:58210"/>
    </ligand>
</feature>
<feature type="binding site" evidence="7">
    <location>
        <begin position="335"/>
        <end position="339"/>
    </location>
    <ligand>
        <name>FMN</name>
        <dbReference type="ChEBI" id="CHEBI:58210"/>
    </ligand>
</feature>
<dbReference type="AlphaFoldDB" id="A0A2P5I7U7"/>
<feature type="binding site" evidence="7">
    <location>
        <position position="201"/>
    </location>
    <ligand>
        <name>glyoxylate</name>
        <dbReference type="ChEBI" id="CHEBI:36655"/>
    </ligand>
</feature>
<comment type="cofactor">
    <cofactor evidence="1">
        <name>FMN</name>
        <dbReference type="ChEBI" id="CHEBI:58210"/>
    </cofactor>
</comment>
<evidence type="ECO:0000256" key="1">
    <source>
        <dbReference type="ARBA" id="ARBA00001917"/>
    </source>
</evidence>
<feature type="binding site" evidence="7">
    <location>
        <position position="307"/>
    </location>
    <ligand>
        <name>glyoxylate</name>
        <dbReference type="ChEBI" id="CHEBI:36655"/>
    </ligand>
</feature>
<sequence>MAGPDDSGEDRPPFGDYQLELYKNGVLLGEPPVVTTNPNRLEAQARKAMDPGPFNYIYGGAGEQATMEANRLAFRQWKMIPRVLRPTVPRDLSVELFGKKYPSPVVMAPIGVQAAYHQDRELGVAEACAELGVPFTLSTASNTTIEELAAAARAREPQPDRWFQLYWPQDDQITGSLLRRARAGGYSVLVVTLDTFTMAWRPLDLDAGFLPFVQGSGVEVGLSDPAFRRKFAAANDGELPEDNPLLAAQAWIREAFSGHAHAWEDMALLRRHWDGPIVLKGILSAEDARTAARHGVDGIIVSNHGGRQLDGAVPALEVLPEIVDAVGREVTVLFDSGIRTGADMVKALCLGARAVLVGRPVMYGLGIAGKEGAKHVLAGLLAELDQTLGLCCVRSVAELNRGMLRRLAYGGDVRSSL</sequence>
<evidence type="ECO:0000256" key="4">
    <source>
        <dbReference type="ARBA" id="ARBA00023002"/>
    </source>
</evidence>
<evidence type="ECO:0000256" key="5">
    <source>
        <dbReference type="ARBA" id="ARBA00024042"/>
    </source>
</evidence>
<organism evidence="9 10">
    <name type="scientific">Diaporthe helianthi</name>
    <dbReference type="NCBI Taxonomy" id="158607"/>
    <lineage>
        <taxon>Eukaryota</taxon>
        <taxon>Fungi</taxon>
        <taxon>Dikarya</taxon>
        <taxon>Ascomycota</taxon>
        <taxon>Pezizomycotina</taxon>
        <taxon>Sordariomycetes</taxon>
        <taxon>Sordariomycetidae</taxon>
        <taxon>Diaporthales</taxon>
        <taxon>Diaporthaceae</taxon>
        <taxon>Diaporthe</taxon>
    </lineage>
</organism>
<dbReference type="PANTHER" id="PTHR10578:SF86">
    <property type="entry name" value="DEPENDENT DEHYDROGENASE, PUTATIVE (AFU_ORTHOLOGUE AFUA_6G02720)-RELATED"/>
    <property type="match status" value="1"/>
</dbReference>
<keyword evidence="4" id="KW-0560">Oxidoreductase</keyword>
<protein>
    <submittedName>
        <fullName evidence="9">FMN-dependent dehydrogenase</fullName>
    </submittedName>
</protein>
<feature type="binding site" evidence="7">
    <location>
        <position position="304"/>
    </location>
    <ligand>
        <name>glyoxylate</name>
        <dbReference type="ChEBI" id="CHEBI:36655"/>
    </ligand>
</feature>
<dbReference type="InterPro" id="IPR013785">
    <property type="entry name" value="Aldolase_TIM"/>
</dbReference>
<feature type="binding site" evidence="7">
    <location>
        <position position="138"/>
    </location>
    <ligand>
        <name>FMN</name>
        <dbReference type="ChEBI" id="CHEBI:58210"/>
    </ligand>
</feature>
<gene>
    <name evidence="9" type="ORF">DHEL01_v203022</name>
</gene>
<feature type="binding site" evidence="7">
    <location>
        <position position="280"/>
    </location>
    <ligand>
        <name>FMN</name>
        <dbReference type="ChEBI" id="CHEBI:58210"/>
    </ligand>
</feature>
<dbReference type="PIRSF" id="PIRSF000138">
    <property type="entry name" value="Al-hdrx_acd_dh"/>
    <property type="match status" value="1"/>
</dbReference>
<evidence type="ECO:0000256" key="6">
    <source>
        <dbReference type="PIRSR" id="PIRSR000138-1"/>
    </source>
</evidence>
<dbReference type="InterPro" id="IPR037396">
    <property type="entry name" value="FMN_HAD"/>
</dbReference>
<dbReference type="InterPro" id="IPR000262">
    <property type="entry name" value="FMN-dep_DH"/>
</dbReference>
<dbReference type="InterPro" id="IPR008259">
    <property type="entry name" value="FMN_hydac_DH_AS"/>
</dbReference>
<evidence type="ECO:0000256" key="7">
    <source>
        <dbReference type="PIRSR" id="PIRSR000138-2"/>
    </source>
</evidence>
<evidence type="ECO:0000256" key="2">
    <source>
        <dbReference type="ARBA" id="ARBA00022630"/>
    </source>
</evidence>
<reference evidence="9" key="1">
    <citation type="submission" date="2017-09" db="EMBL/GenBank/DDBJ databases">
        <title>Polyketide synthases of a Diaporthe helianthi virulent isolate.</title>
        <authorList>
            <person name="Baroncelli R."/>
        </authorList>
    </citation>
    <scope>NUCLEOTIDE SEQUENCE [LARGE SCALE GENOMIC DNA]</scope>
    <source>
        <strain evidence="9">7/96</strain>
    </source>
</reference>
<dbReference type="InterPro" id="IPR037350">
    <property type="entry name" value="LMO_FMN"/>
</dbReference>
<dbReference type="PROSITE" id="PS00557">
    <property type="entry name" value="FMN_HYDROXY_ACID_DH_1"/>
    <property type="match status" value="1"/>
</dbReference>
<dbReference type="Pfam" id="PF01070">
    <property type="entry name" value="FMN_dh"/>
    <property type="match status" value="1"/>
</dbReference>
<feature type="binding site" evidence="7">
    <location>
        <position position="164"/>
    </location>
    <ligand>
        <name>FMN</name>
        <dbReference type="ChEBI" id="CHEBI:58210"/>
    </ligand>
</feature>
<dbReference type="GO" id="GO:0016614">
    <property type="term" value="F:oxidoreductase activity, acting on CH-OH group of donors"/>
    <property type="evidence" value="ECO:0007669"/>
    <property type="project" value="UniProtKB-ARBA"/>
</dbReference>
<proteinExistence type="inferred from homology"/>
<feature type="binding site" evidence="7">
    <location>
        <position position="302"/>
    </location>
    <ligand>
        <name>FMN</name>
        <dbReference type="ChEBI" id="CHEBI:58210"/>
    </ligand>
</feature>
<evidence type="ECO:0000313" key="9">
    <source>
        <dbReference type="EMBL" id="POS78584.1"/>
    </source>
</evidence>
<feature type="binding site" evidence="7">
    <location>
        <begin position="358"/>
        <end position="359"/>
    </location>
    <ligand>
        <name>FMN</name>
        <dbReference type="ChEBI" id="CHEBI:58210"/>
    </ligand>
</feature>
<dbReference type="GO" id="GO:0010181">
    <property type="term" value="F:FMN binding"/>
    <property type="evidence" value="ECO:0007669"/>
    <property type="project" value="InterPro"/>
</dbReference>
<dbReference type="InParanoid" id="A0A2P5I7U7"/>